<organism evidence="3 4">
    <name type="scientific">Pollutimonas bauzanensis</name>
    <dbReference type="NCBI Taxonomy" id="658167"/>
    <lineage>
        <taxon>Bacteria</taxon>
        <taxon>Pseudomonadati</taxon>
        <taxon>Pseudomonadota</taxon>
        <taxon>Betaproteobacteria</taxon>
        <taxon>Burkholderiales</taxon>
        <taxon>Alcaligenaceae</taxon>
        <taxon>Pollutimonas</taxon>
    </lineage>
</organism>
<sequence>MAVFLPVLKVALPYITQIVTAAVPMFTSKPAEGKADEVIPRQIRELQSAVTQNAESVKGLALQLKETIEGLDAAAARLQREIVFLRRLAIFAAVVAAAAAGVAIWAVGK</sequence>
<dbReference type="EMBL" id="FQXE01000004">
    <property type="protein sequence ID" value="SHH70243.1"/>
    <property type="molecule type" value="Genomic_DNA"/>
</dbReference>
<feature type="transmembrane region" description="Helical" evidence="2">
    <location>
        <begin position="88"/>
        <end position="108"/>
    </location>
</feature>
<dbReference type="AlphaFoldDB" id="A0A1M5V5M1"/>
<keyword evidence="2" id="KW-1133">Transmembrane helix</keyword>
<gene>
    <name evidence="3" type="ORF">SAMN04488135_104239</name>
</gene>
<evidence type="ECO:0000313" key="3">
    <source>
        <dbReference type="EMBL" id="SHH70243.1"/>
    </source>
</evidence>
<name>A0A1M5V5M1_9BURK</name>
<protein>
    <submittedName>
        <fullName evidence="3">Uncharacterized protein</fullName>
    </submittedName>
</protein>
<accession>A0A1M5V5M1</accession>
<keyword evidence="2" id="KW-0472">Membrane</keyword>
<feature type="coiled-coil region" evidence="1">
    <location>
        <begin position="61"/>
        <end position="88"/>
    </location>
</feature>
<keyword evidence="1" id="KW-0175">Coiled coil</keyword>
<proteinExistence type="predicted"/>
<evidence type="ECO:0000256" key="2">
    <source>
        <dbReference type="SAM" id="Phobius"/>
    </source>
</evidence>
<dbReference type="RefSeq" id="WP_073102908.1">
    <property type="nucleotide sequence ID" value="NZ_FQXE01000004.1"/>
</dbReference>
<keyword evidence="4" id="KW-1185">Reference proteome</keyword>
<dbReference type="Proteomes" id="UP000184226">
    <property type="component" value="Unassembled WGS sequence"/>
</dbReference>
<evidence type="ECO:0000313" key="4">
    <source>
        <dbReference type="Proteomes" id="UP000184226"/>
    </source>
</evidence>
<dbReference type="OrthoDB" id="8778928at2"/>
<evidence type="ECO:0000256" key="1">
    <source>
        <dbReference type="SAM" id="Coils"/>
    </source>
</evidence>
<reference evidence="3 4" key="1">
    <citation type="submission" date="2016-11" db="EMBL/GenBank/DDBJ databases">
        <authorList>
            <person name="Jaros S."/>
            <person name="Januszkiewicz K."/>
            <person name="Wedrychowicz H."/>
        </authorList>
    </citation>
    <scope>NUCLEOTIDE SEQUENCE [LARGE SCALE GENOMIC DNA]</scope>
    <source>
        <strain evidence="3 4">CGMCC 1.10190</strain>
    </source>
</reference>
<keyword evidence="2" id="KW-0812">Transmembrane</keyword>
<dbReference type="STRING" id="658167.SAMN04488135_104239"/>